<sequence>MDNLDMAFEAEMRWQAEQLARQQRHTSQALPVTAVRECEDCLHPIPPARLAALPQAACCVDCQELREKKRHE</sequence>
<evidence type="ECO:0000259" key="5">
    <source>
        <dbReference type="Pfam" id="PF01258"/>
    </source>
</evidence>
<gene>
    <name evidence="6" type="ORF">DKC05_24985</name>
</gene>
<dbReference type="GO" id="GO:0008270">
    <property type="term" value="F:zinc ion binding"/>
    <property type="evidence" value="ECO:0007669"/>
    <property type="project" value="UniProtKB-KW"/>
</dbReference>
<keyword evidence="3" id="KW-0862">Zinc</keyword>
<dbReference type="PROSITE" id="PS01102">
    <property type="entry name" value="ZF_DKSA_1"/>
    <property type="match status" value="1"/>
</dbReference>
<name>A0AB33FVT4_SERMA</name>
<dbReference type="RefSeq" id="WP_047730401.1">
    <property type="nucleotide sequence ID" value="NZ_CADDTT010000054.1"/>
</dbReference>
<keyword evidence="1" id="KW-0479">Metal-binding</keyword>
<dbReference type="AlphaFoldDB" id="A0AB33FVT4"/>
<dbReference type="SUPFAM" id="SSF57716">
    <property type="entry name" value="Glucocorticoid receptor-like (DNA-binding domain)"/>
    <property type="match status" value="1"/>
</dbReference>
<accession>A0AB33FVT4</accession>
<protein>
    <recommendedName>
        <fullName evidence="5">Zinc finger DksA/TraR C4-type domain-containing protein</fullName>
    </recommendedName>
</protein>
<evidence type="ECO:0000256" key="3">
    <source>
        <dbReference type="ARBA" id="ARBA00022833"/>
    </source>
</evidence>
<evidence type="ECO:0000256" key="4">
    <source>
        <dbReference type="PROSITE-ProRule" id="PRU00510"/>
    </source>
</evidence>
<dbReference type="Gene3D" id="1.20.120.910">
    <property type="entry name" value="DksA, coiled-coil domain"/>
    <property type="match status" value="1"/>
</dbReference>
<evidence type="ECO:0000256" key="1">
    <source>
        <dbReference type="ARBA" id="ARBA00022723"/>
    </source>
</evidence>
<dbReference type="PROSITE" id="PS51128">
    <property type="entry name" value="ZF_DKSA_2"/>
    <property type="match status" value="1"/>
</dbReference>
<dbReference type="GO" id="GO:1900378">
    <property type="term" value="P:positive regulation of secondary metabolite biosynthetic process"/>
    <property type="evidence" value="ECO:0007669"/>
    <property type="project" value="TreeGrafter"/>
</dbReference>
<evidence type="ECO:0000313" key="7">
    <source>
        <dbReference type="Proteomes" id="UP000245399"/>
    </source>
</evidence>
<proteinExistence type="predicted"/>
<organism evidence="6 7">
    <name type="scientific">Serratia marcescens</name>
    <dbReference type="NCBI Taxonomy" id="615"/>
    <lineage>
        <taxon>Bacteria</taxon>
        <taxon>Pseudomonadati</taxon>
        <taxon>Pseudomonadota</taxon>
        <taxon>Gammaproteobacteria</taxon>
        <taxon>Enterobacterales</taxon>
        <taxon>Yersiniaceae</taxon>
        <taxon>Serratia</taxon>
    </lineage>
</organism>
<evidence type="ECO:0000256" key="2">
    <source>
        <dbReference type="ARBA" id="ARBA00022771"/>
    </source>
</evidence>
<feature type="zinc finger region" description="dksA C4-type" evidence="4">
    <location>
        <begin position="38"/>
        <end position="62"/>
    </location>
</feature>
<dbReference type="EMBL" id="CP029449">
    <property type="protein sequence ID" value="AWL70672.1"/>
    <property type="molecule type" value="Genomic_DNA"/>
</dbReference>
<evidence type="ECO:0000313" key="6">
    <source>
        <dbReference type="EMBL" id="AWL70672.1"/>
    </source>
</evidence>
<dbReference type="PANTHER" id="PTHR38777:SF1">
    <property type="entry name" value="DNAK SUPPRESSOR PROTEIN"/>
    <property type="match status" value="1"/>
</dbReference>
<keyword evidence="2" id="KW-0863">Zinc-finger</keyword>
<feature type="domain" description="Zinc finger DksA/TraR C4-type" evidence="5">
    <location>
        <begin position="38"/>
        <end position="68"/>
    </location>
</feature>
<dbReference type="Proteomes" id="UP000245399">
    <property type="component" value="Chromosome"/>
</dbReference>
<dbReference type="InterPro" id="IPR020458">
    <property type="entry name" value="Znf_DskA_TraR_CS"/>
</dbReference>
<dbReference type="InterPro" id="IPR000962">
    <property type="entry name" value="Znf_DskA_TraR"/>
</dbReference>
<reference evidence="6 7" key="1">
    <citation type="submission" date="2018-05" db="EMBL/GenBank/DDBJ databases">
        <title>Klebsiella quasipneumonaiae provides a window into carbapenemase gene transfer, plasmid rearrangements and nosocomial acquisition from the hospital environment.</title>
        <authorList>
            <person name="Mathers A.J."/>
            <person name="Vegesana K."/>
            <person name="Stoesser N."/>
            <person name="Crook D."/>
            <person name="Vaughan A."/>
            <person name="Barry K."/>
            <person name="Parikh H."/>
            <person name="Sebra R."/>
            <person name="Kotay S."/>
            <person name="Walker A.S."/>
            <person name="Sheppard A.E."/>
        </authorList>
    </citation>
    <scope>NUCLEOTIDE SEQUENCE [LARGE SCALE GENOMIC DNA]</scope>
    <source>
        <strain evidence="6 7">CAV1761</strain>
    </source>
</reference>
<dbReference type="PANTHER" id="PTHR38777">
    <property type="entry name" value="FELS-2 PROPHAGE PROTEIN"/>
    <property type="match status" value="1"/>
</dbReference>
<dbReference type="Pfam" id="PF01258">
    <property type="entry name" value="zf-dskA_traR"/>
    <property type="match status" value="1"/>
</dbReference>